<protein>
    <recommendedName>
        <fullName evidence="4">CCHC-type domain-containing protein</fullName>
    </recommendedName>
</protein>
<reference evidence="2" key="2">
    <citation type="submission" date="2021-09" db="EMBL/GenBank/DDBJ databases">
        <authorList>
            <person name="Jia N."/>
            <person name="Wang J."/>
            <person name="Shi W."/>
            <person name="Du L."/>
            <person name="Sun Y."/>
            <person name="Zhan W."/>
            <person name="Jiang J."/>
            <person name="Wang Q."/>
            <person name="Zhang B."/>
            <person name="Ji P."/>
            <person name="Sakyi L.B."/>
            <person name="Cui X."/>
            <person name="Yuan T."/>
            <person name="Jiang B."/>
            <person name="Yang W."/>
            <person name="Lam T.T.-Y."/>
            <person name="Chang Q."/>
            <person name="Ding S."/>
            <person name="Wang X."/>
            <person name="Zhu J."/>
            <person name="Ruan X."/>
            <person name="Zhao L."/>
            <person name="Wei J."/>
            <person name="Que T."/>
            <person name="Du C."/>
            <person name="Cheng J."/>
            <person name="Dai P."/>
            <person name="Han X."/>
            <person name="Huang E."/>
            <person name="Gao Y."/>
            <person name="Liu J."/>
            <person name="Shao H."/>
            <person name="Ye R."/>
            <person name="Li L."/>
            <person name="Wei W."/>
            <person name="Wang X."/>
            <person name="Wang C."/>
            <person name="Huo Q."/>
            <person name="Li W."/>
            <person name="Guo W."/>
            <person name="Chen H."/>
            <person name="Chen S."/>
            <person name="Zhou L."/>
            <person name="Zhou L."/>
            <person name="Ni X."/>
            <person name="Tian J."/>
            <person name="Zhou Y."/>
            <person name="Sheng Y."/>
            <person name="Liu T."/>
            <person name="Pan Y."/>
            <person name="Xia L."/>
            <person name="Li J."/>
            <person name="Zhao F."/>
            <person name="Cao W."/>
        </authorList>
    </citation>
    <scope>NUCLEOTIDE SEQUENCE</scope>
    <source>
        <strain evidence="2">Rmic-2018</strain>
        <tissue evidence="2">Larvae</tissue>
    </source>
</reference>
<evidence type="ECO:0000313" key="3">
    <source>
        <dbReference type="Proteomes" id="UP000821866"/>
    </source>
</evidence>
<organism evidence="2 3">
    <name type="scientific">Rhipicephalus microplus</name>
    <name type="common">Cattle tick</name>
    <name type="synonym">Boophilus microplus</name>
    <dbReference type="NCBI Taxonomy" id="6941"/>
    <lineage>
        <taxon>Eukaryota</taxon>
        <taxon>Metazoa</taxon>
        <taxon>Ecdysozoa</taxon>
        <taxon>Arthropoda</taxon>
        <taxon>Chelicerata</taxon>
        <taxon>Arachnida</taxon>
        <taxon>Acari</taxon>
        <taxon>Parasitiformes</taxon>
        <taxon>Ixodida</taxon>
        <taxon>Ixodoidea</taxon>
        <taxon>Ixodidae</taxon>
        <taxon>Rhipicephalinae</taxon>
        <taxon>Rhipicephalus</taxon>
        <taxon>Boophilus</taxon>
    </lineage>
</organism>
<feature type="region of interest" description="Disordered" evidence="1">
    <location>
        <begin position="93"/>
        <end position="120"/>
    </location>
</feature>
<sequence length="120" mass="13788">MVPTYVHYGGALLRCTLYRKQVDTCYHCGRLGHRADVWPNPEDRICRGCGAQSPPEDHQCTLTCQLSGSNHQTADRTYRARYKTPYIVTRHHWERQQQILPKRTASSNDANKQDTLPPPP</sequence>
<proteinExistence type="predicted"/>
<dbReference type="Proteomes" id="UP000821866">
    <property type="component" value="Chromosome 2"/>
</dbReference>
<comment type="caution">
    <text evidence="2">The sequence shown here is derived from an EMBL/GenBank/DDBJ whole genome shotgun (WGS) entry which is preliminary data.</text>
</comment>
<reference evidence="2" key="1">
    <citation type="journal article" date="2020" name="Cell">
        <title>Large-Scale Comparative Analyses of Tick Genomes Elucidate Their Genetic Diversity and Vector Capacities.</title>
        <authorList>
            <consortium name="Tick Genome and Microbiome Consortium (TIGMIC)"/>
            <person name="Jia N."/>
            <person name="Wang J."/>
            <person name="Shi W."/>
            <person name="Du L."/>
            <person name="Sun Y."/>
            <person name="Zhan W."/>
            <person name="Jiang J.F."/>
            <person name="Wang Q."/>
            <person name="Zhang B."/>
            <person name="Ji P."/>
            <person name="Bell-Sakyi L."/>
            <person name="Cui X.M."/>
            <person name="Yuan T.T."/>
            <person name="Jiang B.G."/>
            <person name="Yang W.F."/>
            <person name="Lam T.T."/>
            <person name="Chang Q.C."/>
            <person name="Ding S.J."/>
            <person name="Wang X.J."/>
            <person name="Zhu J.G."/>
            <person name="Ruan X.D."/>
            <person name="Zhao L."/>
            <person name="Wei J.T."/>
            <person name="Ye R.Z."/>
            <person name="Que T.C."/>
            <person name="Du C.H."/>
            <person name="Zhou Y.H."/>
            <person name="Cheng J.X."/>
            <person name="Dai P.F."/>
            <person name="Guo W.B."/>
            <person name="Han X.H."/>
            <person name="Huang E.J."/>
            <person name="Li L.F."/>
            <person name="Wei W."/>
            <person name="Gao Y.C."/>
            <person name="Liu J.Z."/>
            <person name="Shao H.Z."/>
            <person name="Wang X."/>
            <person name="Wang C.C."/>
            <person name="Yang T.C."/>
            <person name="Huo Q.B."/>
            <person name="Li W."/>
            <person name="Chen H.Y."/>
            <person name="Chen S.E."/>
            <person name="Zhou L.G."/>
            <person name="Ni X.B."/>
            <person name="Tian J.H."/>
            <person name="Sheng Y."/>
            <person name="Liu T."/>
            <person name="Pan Y.S."/>
            <person name="Xia L.Y."/>
            <person name="Li J."/>
            <person name="Zhao F."/>
            <person name="Cao W.C."/>
        </authorList>
    </citation>
    <scope>NUCLEOTIDE SEQUENCE</scope>
    <source>
        <strain evidence="2">Rmic-2018</strain>
    </source>
</reference>
<dbReference type="EMBL" id="JABSTU010000004">
    <property type="protein sequence ID" value="KAH8033013.1"/>
    <property type="molecule type" value="Genomic_DNA"/>
</dbReference>
<evidence type="ECO:0000256" key="1">
    <source>
        <dbReference type="SAM" id="MobiDB-lite"/>
    </source>
</evidence>
<evidence type="ECO:0000313" key="2">
    <source>
        <dbReference type="EMBL" id="KAH8033013.1"/>
    </source>
</evidence>
<accession>A0A9J6EFT9</accession>
<name>A0A9J6EFT9_RHIMP</name>
<dbReference type="AlphaFoldDB" id="A0A9J6EFT9"/>
<evidence type="ECO:0008006" key="4">
    <source>
        <dbReference type="Google" id="ProtNLM"/>
    </source>
</evidence>
<keyword evidence="3" id="KW-1185">Reference proteome</keyword>
<feature type="compositionally biased region" description="Polar residues" evidence="1">
    <location>
        <begin position="96"/>
        <end position="114"/>
    </location>
</feature>
<gene>
    <name evidence="2" type="ORF">HPB51_005032</name>
</gene>